<organism evidence="2 3">
    <name type="scientific">Panaeolus cyanescens</name>
    <dbReference type="NCBI Taxonomy" id="181874"/>
    <lineage>
        <taxon>Eukaryota</taxon>
        <taxon>Fungi</taxon>
        <taxon>Dikarya</taxon>
        <taxon>Basidiomycota</taxon>
        <taxon>Agaricomycotina</taxon>
        <taxon>Agaricomycetes</taxon>
        <taxon>Agaricomycetidae</taxon>
        <taxon>Agaricales</taxon>
        <taxon>Agaricineae</taxon>
        <taxon>Galeropsidaceae</taxon>
        <taxon>Panaeolus</taxon>
    </lineage>
</organism>
<name>A0A409Y8V8_9AGAR</name>
<evidence type="ECO:0000313" key="3">
    <source>
        <dbReference type="Proteomes" id="UP000284842"/>
    </source>
</evidence>
<feature type="region of interest" description="Disordered" evidence="1">
    <location>
        <begin position="1"/>
        <end position="140"/>
    </location>
</feature>
<feature type="compositionally biased region" description="Polar residues" evidence="1">
    <location>
        <begin position="550"/>
        <end position="563"/>
    </location>
</feature>
<feature type="compositionally biased region" description="Acidic residues" evidence="1">
    <location>
        <begin position="71"/>
        <end position="82"/>
    </location>
</feature>
<feature type="compositionally biased region" description="Basic and acidic residues" evidence="1">
    <location>
        <begin position="226"/>
        <end position="246"/>
    </location>
</feature>
<feature type="region of interest" description="Disordered" evidence="1">
    <location>
        <begin position="414"/>
        <end position="769"/>
    </location>
</feature>
<feature type="region of interest" description="Disordered" evidence="1">
    <location>
        <begin position="161"/>
        <end position="323"/>
    </location>
</feature>
<feature type="compositionally biased region" description="Polar residues" evidence="1">
    <location>
        <begin position="248"/>
        <end position="261"/>
    </location>
</feature>
<feature type="compositionally biased region" description="Pro residues" evidence="1">
    <location>
        <begin position="265"/>
        <end position="284"/>
    </location>
</feature>
<keyword evidence="3" id="KW-1185">Reference proteome</keyword>
<dbReference type="InParanoid" id="A0A409Y8V8"/>
<proteinExistence type="predicted"/>
<feature type="compositionally biased region" description="Low complexity" evidence="1">
    <location>
        <begin position="716"/>
        <end position="727"/>
    </location>
</feature>
<dbReference type="AlphaFoldDB" id="A0A409Y8V8"/>
<feature type="compositionally biased region" description="Low complexity" evidence="1">
    <location>
        <begin position="613"/>
        <end position="627"/>
    </location>
</feature>
<evidence type="ECO:0000256" key="1">
    <source>
        <dbReference type="SAM" id="MobiDB-lite"/>
    </source>
</evidence>
<feature type="compositionally biased region" description="Polar residues" evidence="1">
    <location>
        <begin position="290"/>
        <end position="311"/>
    </location>
</feature>
<comment type="caution">
    <text evidence="2">The sequence shown here is derived from an EMBL/GenBank/DDBJ whole genome shotgun (WGS) entry which is preliminary data.</text>
</comment>
<protein>
    <submittedName>
        <fullName evidence="2">Uncharacterized protein</fullName>
    </submittedName>
</protein>
<feature type="compositionally biased region" description="Basic and acidic residues" evidence="1">
    <location>
        <begin position="129"/>
        <end position="140"/>
    </location>
</feature>
<feature type="compositionally biased region" description="Polar residues" evidence="1">
    <location>
        <begin position="437"/>
        <end position="488"/>
    </location>
</feature>
<feature type="compositionally biased region" description="Low complexity" evidence="1">
    <location>
        <begin position="512"/>
        <end position="522"/>
    </location>
</feature>
<accession>A0A409Y8V8</accession>
<dbReference type="OrthoDB" id="3269842at2759"/>
<reference evidence="2 3" key="1">
    <citation type="journal article" date="2018" name="Evol. Lett.">
        <title>Horizontal gene cluster transfer increased hallucinogenic mushroom diversity.</title>
        <authorList>
            <person name="Reynolds H.T."/>
            <person name="Vijayakumar V."/>
            <person name="Gluck-Thaler E."/>
            <person name="Korotkin H.B."/>
            <person name="Matheny P.B."/>
            <person name="Slot J.C."/>
        </authorList>
    </citation>
    <scope>NUCLEOTIDE SEQUENCE [LARGE SCALE GENOMIC DNA]</scope>
    <source>
        <strain evidence="2 3">2629</strain>
    </source>
</reference>
<feature type="compositionally biased region" description="Low complexity" evidence="1">
    <location>
        <begin position="88"/>
        <end position="101"/>
    </location>
</feature>
<feature type="compositionally biased region" description="Low complexity" evidence="1">
    <location>
        <begin position="532"/>
        <end position="548"/>
    </location>
</feature>
<feature type="compositionally biased region" description="Low complexity" evidence="1">
    <location>
        <begin position="681"/>
        <end position="706"/>
    </location>
</feature>
<dbReference type="Proteomes" id="UP000284842">
    <property type="component" value="Unassembled WGS sequence"/>
</dbReference>
<feature type="region of interest" description="Disordered" evidence="1">
    <location>
        <begin position="370"/>
        <end position="394"/>
    </location>
</feature>
<gene>
    <name evidence="2" type="ORF">CVT24_005371</name>
</gene>
<feature type="compositionally biased region" description="Polar residues" evidence="1">
    <location>
        <begin position="29"/>
        <end position="39"/>
    </location>
</feature>
<sequence>MSYKPSHRSSQSIGTSLEAPGQDPRQPQRRLTSPASSLNPPSSGRRPSHRPPSPLRNSIVMDTSTGIDPNVDSESDDDDDDKDDWKRSPSPSSSVSNLASSFVQRMNDFVGGIGPKSPSLLSDAEIEAEAQKERDRSRREAEAILMREAQQRKQVEERVLAMIENTRSLPPPPSIPAAAAAPQPPSPSPSQKESTRWWTAAKNKLTPTKDKDKEPLTPAQQVILDAKARDKEKEKGNKGKEKEADRPTTPQGKDSYQSLGSLNLPVPPPTRKPVPASPTSPTPSRPSLTNMPPNLTPSPMRNADSTASSPSREAPPMYAQFNPQGTLDVAGTLLNIAKRFEKLEKWTVGHVRALEERMNDVERWLVDKEKEKEEKEETMSVKESSVKADNERVQKDIEEIREDVTELQGRMGELGREMAKMATAPSRLSSGPKAQVASVSTPIQTTTSSIVQQFTGSNPSTPLHSRLSSASLRDSTSPPMASNKTPSGTRFPYPQGDYTSPPDTFSPPGSPPGSIGLSSRGSRAIPISGLPTTSNGPSSASSYTSAFSIGRTTSPTPLANSPSLARAISPALSGTNSPTGLPAPKGPPRQSSISPTPRKRYTVALGGPIIAPEELSSNSASNTASDSLTRRAPTPKASNGSLHSSDDDVGEETIGKSASKRFVGNMSGLGDYTPGGLSSGASNATPKASTAAKASASTTTSSDPSPMTMRRLRAQSAYGLSSISASSPNTMAGGITNSVAPLKLKTRAKSTERLNEGSSSSSVFGSGGWNKGAAGTGDGMISAVSGTKFVDPLVLRRQSKDSIAMPRPVIGKKVPVGQLVAFFDQDRKQ</sequence>
<dbReference type="EMBL" id="NHTK01001359">
    <property type="protein sequence ID" value="PPQ99388.1"/>
    <property type="molecule type" value="Genomic_DNA"/>
</dbReference>
<evidence type="ECO:0000313" key="2">
    <source>
        <dbReference type="EMBL" id="PPQ99388.1"/>
    </source>
</evidence>